<dbReference type="EMBL" id="JACAGC010000001">
    <property type="protein sequence ID" value="KAF6390085.1"/>
    <property type="molecule type" value="Genomic_DNA"/>
</dbReference>
<name>A0A7J8AV41_RHIFE</name>
<dbReference type="PANTHER" id="PTHR18978:SF1">
    <property type="entry name" value="GRIP1-ASSOCIATED PROTEIN 1"/>
    <property type="match status" value="1"/>
</dbReference>
<sequence>MNKKLQNMLEEQLTKNMHLHKDMEVLSQEIVRLSKECVGSSDPDLEPGETS</sequence>
<gene>
    <name evidence="1" type="ORF">mRhiFer1_006039</name>
</gene>
<accession>A0A7J8AV41</accession>
<dbReference type="GO" id="GO:0099158">
    <property type="term" value="P:regulation of recycling endosome localization within postsynapse"/>
    <property type="evidence" value="ECO:0007669"/>
    <property type="project" value="TreeGrafter"/>
</dbReference>
<dbReference type="GO" id="GO:0098887">
    <property type="term" value="P:neurotransmitter receptor transport, endosome to postsynaptic membrane"/>
    <property type="evidence" value="ECO:0007669"/>
    <property type="project" value="TreeGrafter"/>
</dbReference>
<dbReference type="GO" id="GO:0098837">
    <property type="term" value="C:postsynaptic recycling endosome"/>
    <property type="evidence" value="ECO:0007669"/>
    <property type="project" value="TreeGrafter"/>
</dbReference>
<dbReference type="GO" id="GO:0098998">
    <property type="term" value="C:extrinsic component of postsynaptic early endosome membrane"/>
    <property type="evidence" value="ECO:0007669"/>
    <property type="project" value="TreeGrafter"/>
</dbReference>
<proteinExistence type="predicted"/>
<dbReference type="GO" id="GO:0099152">
    <property type="term" value="P:regulation of neurotransmitter receptor transport, endosome to postsynaptic membrane"/>
    <property type="evidence" value="ECO:0007669"/>
    <property type="project" value="TreeGrafter"/>
</dbReference>
<dbReference type="InterPro" id="IPR026204">
    <property type="entry name" value="GRIPAP1"/>
</dbReference>
<protein>
    <submittedName>
        <fullName evidence="1">GRIP1 associated protein 1</fullName>
    </submittedName>
</protein>
<dbReference type="AlphaFoldDB" id="A0A7J8AV41"/>
<evidence type="ECO:0000313" key="1">
    <source>
        <dbReference type="EMBL" id="KAF6390085.1"/>
    </source>
</evidence>
<dbReference type="GO" id="GO:0098978">
    <property type="term" value="C:glutamatergic synapse"/>
    <property type="evidence" value="ECO:0007669"/>
    <property type="project" value="TreeGrafter"/>
</dbReference>
<dbReference type="PANTHER" id="PTHR18978">
    <property type="entry name" value="GRIP-1 ASSOCIATED PROTEIN 1"/>
    <property type="match status" value="1"/>
</dbReference>
<comment type="caution">
    <text evidence="1">The sequence shown here is derived from an EMBL/GenBank/DDBJ whole genome shotgun (WGS) entry which is preliminary data.</text>
</comment>
<organism evidence="1 2">
    <name type="scientific">Rhinolophus ferrumequinum</name>
    <name type="common">Greater horseshoe bat</name>
    <dbReference type="NCBI Taxonomy" id="59479"/>
    <lineage>
        <taxon>Eukaryota</taxon>
        <taxon>Metazoa</taxon>
        <taxon>Chordata</taxon>
        <taxon>Craniata</taxon>
        <taxon>Vertebrata</taxon>
        <taxon>Euteleostomi</taxon>
        <taxon>Mammalia</taxon>
        <taxon>Eutheria</taxon>
        <taxon>Laurasiatheria</taxon>
        <taxon>Chiroptera</taxon>
        <taxon>Yinpterochiroptera</taxon>
        <taxon>Rhinolophoidea</taxon>
        <taxon>Rhinolophidae</taxon>
        <taxon>Rhinolophinae</taxon>
        <taxon>Rhinolophus</taxon>
    </lineage>
</organism>
<dbReference type="Proteomes" id="UP000585614">
    <property type="component" value="Unassembled WGS sequence"/>
</dbReference>
<dbReference type="GO" id="GO:1905244">
    <property type="term" value="P:regulation of modification of synaptic structure"/>
    <property type="evidence" value="ECO:0007669"/>
    <property type="project" value="TreeGrafter"/>
</dbReference>
<reference evidence="1 2" key="1">
    <citation type="journal article" date="2020" name="Nature">
        <title>Six reference-quality genomes reveal evolution of bat adaptations.</title>
        <authorList>
            <person name="Jebb D."/>
            <person name="Huang Z."/>
            <person name="Pippel M."/>
            <person name="Hughes G.M."/>
            <person name="Lavrichenko K."/>
            <person name="Devanna P."/>
            <person name="Winkler S."/>
            <person name="Jermiin L.S."/>
            <person name="Skirmuntt E.C."/>
            <person name="Katzourakis A."/>
            <person name="Burkitt-Gray L."/>
            <person name="Ray D.A."/>
            <person name="Sullivan K.A.M."/>
            <person name="Roscito J.G."/>
            <person name="Kirilenko B.M."/>
            <person name="Davalos L.M."/>
            <person name="Corthals A.P."/>
            <person name="Power M.L."/>
            <person name="Jones G."/>
            <person name="Ransome R.D."/>
            <person name="Dechmann D.K.N."/>
            <person name="Locatelli A.G."/>
            <person name="Puechmaille S.J."/>
            <person name="Fedrigo O."/>
            <person name="Jarvis E.D."/>
            <person name="Hiller M."/>
            <person name="Vernes S.C."/>
            <person name="Myers E.W."/>
            <person name="Teeling E.C."/>
        </authorList>
    </citation>
    <scope>NUCLEOTIDE SEQUENCE [LARGE SCALE GENOMIC DNA]</scope>
    <source>
        <strain evidence="1">MRhiFer1</strain>
        <tissue evidence="1">Lung</tissue>
    </source>
</reference>
<evidence type="ECO:0000313" key="2">
    <source>
        <dbReference type="Proteomes" id="UP000585614"/>
    </source>
</evidence>